<dbReference type="InterPro" id="IPR025269">
    <property type="entry name" value="SAM-like_dom"/>
</dbReference>
<dbReference type="CDD" id="cd01184">
    <property type="entry name" value="INT_C_like_1"/>
    <property type="match status" value="1"/>
</dbReference>
<dbReference type="Gene3D" id="1.10.150.130">
    <property type="match status" value="1"/>
</dbReference>
<dbReference type="Proteomes" id="UP000235611">
    <property type="component" value="Unassembled WGS sequence"/>
</dbReference>
<dbReference type="EMBL" id="MDBO01000109">
    <property type="protein sequence ID" value="PMP07302.1"/>
    <property type="molecule type" value="Genomic_DNA"/>
</dbReference>
<reference evidence="7" key="1">
    <citation type="submission" date="2016-07" db="EMBL/GenBank/DDBJ databases">
        <title>Nontailed viruses are major unrecognized killers of bacteria in the ocean.</title>
        <authorList>
            <person name="Kauffman K."/>
            <person name="Hussain F."/>
            <person name="Yang J."/>
            <person name="Arevalo P."/>
            <person name="Brown J."/>
            <person name="Cutler M."/>
            <person name="Kelly L."/>
            <person name="Polz M.F."/>
        </authorList>
    </citation>
    <scope>NUCLEOTIDE SEQUENCE [LARGE SCALE GENOMIC DNA]</scope>
    <source>
        <strain evidence="7">10N.222.49.A5</strain>
    </source>
</reference>
<comment type="similarity">
    <text evidence="1">Belongs to the 'phage' integrase family.</text>
</comment>
<feature type="domain" description="Tyr recombinase" evidence="5">
    <location>
        <begin position="223"/>
        <end position="417"/>
    </location>
</feature>
<organism evidence="6 7">
    <name type="scientific">Vibrio breoganii</name>
    <dbReference type="NCBI Taxonomy" id="553239"/>
    <lineage>
        <taxon>Bacteria</taxon>
        <taxon>Pseudomonadati</taxon>
        <taxon>Pseudomonadota</taxon>
        <taxon>Gammaproteobacteria</taxon>
        <taxon>Vibrionales</taxon>
        <taxon>Vibrionaceae</taxon>
        <taxon>Vibrio</taxon>
    </lineage>
</organism>
<dbReference type="Pfam" id="PF13102">
    <property type="entry name" value="Phage_int_SAM_5"/>
    <property type="match status" value="1"/>
</dbReference>
<dbReference type="AlphaFoldDB" id="A0AAP8MTT5"/>
<dbReference type="InterPro" id="IPR013762">
    <property type="entry name" value="Integrase-like_cat_sf"/>
</dbReference>
<dbReference type="RefSeq" id="WP_065599284.1">
    <property type="nucleotide sequence ID" value="NZ_MAKG01000298.1"/>
</dbReference>
<evidence type="ECO:0000256" key="4">
    <source>
        <dbReference type="ARBA" id="ARBA00023172"/>
    </source>
</evidence>
<dbReference type="PROSITE" id="PS51898">
    <property type="entry name" value="TYR_RECOMBINASE"/>
    <property type="match status" value="1"/>
</dbReference>
<evidence type="ECO:0000313" key="6">
    <source>
        <dbReference type="EMBL" id="PMP07302.1"/>
    </source>
</evidence>
<evidence type="ECO:0000256" key="2">
    <source>
        <dbReference type="ARBA" id="ARBA00022908"/>
    </source>
</evidence>
<dbReference type="Gene3D" id="1.10.443.10">
    <property type="entry name" value="Intergrase catalytic core"/>
    <property type="match status" value="1"/>
</dbReference>
<sequence>MYLFKNRFSVYFVRVCTPKALVQQGFPFDFKFSLKTKSRSVAIRRSQPLIMQILKSLDNVDISRDCVRETKAEITHAIGGLRNAFNDSGIDINSVLLTTNSESSAATQLRQDYAQGFQWQKQFIEAKRESKITHLTVHQLDTRTKRFLNYLKNKKTPIGKLSASVLLDYGNYLQSWDKSAKTKKDFWSSAKQFVKWLTQKELIPRNPFDGLTMTFRSEKFASEQREKWSKKQIHNLLSSHEFRKATPSLRWSALLLIYMGLRPSEACQLMVKDIKSDSGLFTLTITDRGTSQKLKNQHSLRTLPIHRTLIQLGFIDFVKEQKKHNRTQLFEWTPTGADNDWTKRFRTQFGKIQTTIKMKSGERPTAYGFRHTFIDDLKQKGIEEYQVAEVVGHANPNMTYGRYGKRLTLMKLREVIERFSLEK</sequence>
<dbReference type="InterPro" id="IPR011010">
    <property type="entry name" value="DNA_brk_join_enz"/>
</dbReference>
<dbReference type="GO" id="GO:0015074">
    <property type="term" value="P:DNA integration"/>
    <property type="evidence" value="ECO:0007669"/>
    <property type="project" value="UniProtKB-KW"/>
</dbReference>
<dbReference type="InterPro" id="IPR002104">
    <property type="entry name" value="Integrase_catalytic"/>
</dbReference>
<proteinExistence type="inferred from homology"/>
<dbReference type="InterPro" id="IPR050090">
    <property type="entry name" value="Tyrosine_recombinase_XerCD"/>
</dbReference>
<dbReference type="GO" id="GO:0003677">
    <property type="term" value="F:DNA binding"/>
    <property type="evidence" value="ECO:0007669"/>
    <property type="project" value="UniProtKB-KW"/>
</dbReference>
<dbReference type="GO" id="GO:0006310">
    <property type="term" value="P:DNA recombination"/>
    <property type="evidence" value="ECO:0007669"/>
    <property type="project" value="UniProtKB-KW"/>
</dbReference>
<protein>
    <recommendedName>
        <fullName evidence="5">Tyr recombinase domain-containing protein</fullName>
    </recommendedName>
</protein>
<dbReference type="Pfam" id="PF00589">
    <property type="entry name" value="Phage_integrase"/>
    <property type="match status" value="1"/>
</dbReference>
<evidence type="ECO:0000256" key="1">
    <source>
        <dbReference type="ARBA" id="ARBA00008857"/>
    </source>
</evidence>
<dbReference type="SUPFAM" id="SSF56349">
    <property type="entry name" value="DNA breaking-rejoining enzymes"/>
    <property type="match status" value="1"/>
</dbReference>
<keyword evidence="4" id="KW-0233">DNA recombination</keyword>
<keyword evidence="2" id="KW-0229">DNA integration</keyword>
<comment type="caution">
    <text evidence="6">The sequence shown here is derived from an EMBL/GenBank/DDBJ whole genome shotgun (WGS) entry which is preliminary data.</text>
</comment>
<name>A0AAP8MTT5_9VIBR</name>
<evidence type="ECO:0000256" key="3">
    <source>
        <dbReference type="ARBA" id="ARBA00023125"/>
    </source>
</evidence>
<keyword evidence="3" id="KW-0238">DNA-binding</keyword>
<dbReference type="PANTHER" id="PTHR30349">
    <property type="entry name" value="PHAGE INTEGRASE-RELATED"/>
    <property type="match status" value="1"/>
</dbReference>
<accession>A0AAP8MTT5</accession>
<gene>
    <name evidence="6" type="ORF">BCS93_03655</name>
</gene>
<evidence type="ECO:0000313" key="7">
    <source>
        <dbReference type="Proteomes" id="UP000235611"/>
    </source>
</evidence>
<dbReference type="PANTHER" id="PTHR30349:SF41">
    <property type="entry name" value="INTEGRASE_RECOMBINASE PROTEIN MJ0367-RELATED"/>
    <property type="match status" value="1"/>
</dbReference>
<evidence type="ECO:0000259" key="5">
    <source>
        <dbReference type="PROSITE" id="PS51898"/>
    </source>
</evidence>
<dbReference type="InterPro" id="IPR010998">
    <property type="entry name" value="Integrase_recombinase_N"/>
</dbReference>